<keyword evidence="6" id="KW-1185">Reference proteome</keyword>
<dbReference type="PRINTS" id="PR00081">
    <property type="entry name" value="GDHRDH"/>
</dbReference>
<dbReference type="PRINTS" id="PR00080">
    <property type="entry name" value="SDRFAMILY"/>
</dbReference>
<dbReference type="CDD" id="cd05233">
    <property type="entry name" value="SDR_c"/>
    <property type="match status" value="1"/>
</dbReference>
<evidence type="ECO:0000313" key="6">
    <source>
        <dbReference type="Proteomes" id="UP000030300"/>
    </source>
</evidence>
<dbReference type="STRING" id="2045.KR76_23155"/>
<keyword evidence="3" id="KW-0520">NAD</keyword>
<dbReference type="PROSITE" id="PS00061">
    <property type="entry name" value="ADH_SHORT"/>
    <property type="match status" value="1"/>
</dbReference>
<dbReference type="HOGENOM" id="CLU_010194_1_0_11"/>
<dbReference type="KEGG" id="psim:KR76_23155"/>
<dbReference type="RefSeq" id="WP_038681695.1">
    <property type="nucleotide sequence ID" value="NZ_BJMC01000014.1"/>
</dbReference>
<dbReference type="GeneID" id="96611673"/>
<dbReference type="InterPro" id="IPR002347">
    <property type="entry name" value="SDR_fam"/>
</dbReference>
<dbReference type="eggNOG" id="COG1028">
    <property type="taxonomic scope" value="Bacteria"/>
</dbReference>
<dbReference type="PANTHER" id="PTHR42879:SF2">
    <property type="entry name" value="3-OXOACYL-[ACYL-CARRIER-PROTEIN] REDUCTASE FABG"/>
    <property type="match status" value="1"/>
</dbReference>
<sequence length="277" mass="28592">MGKLDGRTALITGAARGQGRSHALTLAAEGANVVAVDLCADLATIPYPLATPDDLAETKAQVEALGVACHTVQADVRDTDAIEAVVAGAVERFGSLDIAVANAGVCGFARFWELDDAAWDEMIGVDLTGVFKTMRAAVRPMLAQGRGRIVATSSMGGRMGNPNLAHYVAAKWGVIGLVKTLALEAASSGITVNAVCPATVDTGMVHNDALYGLFCPDLDAPTRDQVEPAYAAMSPMGVPWVAPEDISKAVLYLVSDDARYVSGTTIDVSTAASAGMP</sequence>
<dbReference type="FunFam" id="3.40.50.720:FF:000084">
    <property type="entry name" value="Short-chain dehydrogenase reductase"/>
    <property type="match status" value="1"/>
</dbReference>
<dbReference type="SUPFAM" id="SSF51735">
    <property type="entry name" value="NAD(P)-binding Rossmann-fold domains"/>
    <property type="match status" value="1"/>
</dbReference>
<evidence type="ECO:0000256" key="2">
    <source>
        <dbReference type="ARBA" id="ARBA00023002"/>
    </source>
</evidence>
<dbReference type="InterPro" id="IPR050259">
    <property type="entry name" value="SDR"/>
</dbReference>
<dbReference type="GO" id="GO:0004316">
    <property type="term" value="F:3-oxoacyl-[acyl-carrier-protein] reductase (NADPH) activity"/>
    <property type="evidence" value="ECO:0007669"/>
    <property type="project" value="UniProtKB-EC"/>
</dbReference>
<evidence type="ECO:0000256" key="1">
    <source>
        <dbReference type="ARBA" id="ARBA00006484"/>
    </source>
</evidence>
<dbReference type="Pfam" id="PF00106">
    <property type="entry name" value="adh_short"/>
    <property type="match status" value="1"/>
</dbReference>
<evidence type="ECO:0000313" key="5">
    <source>
        <dbReference type="EMBL" id="AIY18951.1"/>
    </source>
</evidence>
<dbReference type="NCBIfam" id="TIGR03971">
    <property type="entry name" value="SDR_subfam_1"/>
    <property type="match status" value="1"/>
</dbReference>
<dbReference type="Proteomes" id="UP000030300">
    <property type="component" value="Chromosome"/>
</dbReference>
<gene>
    <name evidence="5" type="ORF">KR76_23155</name>
</gene>
<dbReference type="AlphaFoldDB" id="A0A0A1DNI2"/>
<evidence type="ECO:0000256" key="4">
    <source>
        <dbReference type="RuleBase" id="RU000363"/>
    </source>
</evidence>
<dbReference type="InterPro" id="IPR023985">
    <property type="entry name" value="SDR_subfam_1"/>
</dbReference>
<accession>A0A0A1DNI2</accession>
<dbReference type="EMBL" id="CP009896">
    <property type="protein sequence ID" value="AIY18951.1"/>
    <property type="molecule type" value="Genomic_DNA"/>
</dbReference>
<dbReference type="EC" id="1.1.1.100" evidence="5"/>
<dbReference type="OrthoDB" id="3206777at2"/>
<dbReference type="GO" id="GO:0032787">
    <property type="term" value="P:monocarboxylic acid metabolic process"/>
    <property type="evidence" value="ECO:0007669"/>
    <property type="project" value="UniProtKB-ARBA"/>
</dbReference>
<comment type="similarity">
    <text evidence="1 4">Belongs to the short-chain dehydrogenases/reductases (SDR) family.</text>
</comment>
<reference evidence="5 6" key="1">
    <citation type="journal article" date="2015" name="Genome Announc.">
        <title>Complete Genome Sequence of Steroid-Transforming Nocardioides simplex VKM Ac-2033D.</title>
        <authorList>
            <person name="Shtratnikova V.Y."/>
            <person name="Schelkunov M.I."/>
            <person name="Pekov Y.A."/>
            <person name="Fokina V.V."/>
            <person name="Logacheva M.D."/>
            <person name="Sokolov S.L."/>
            <person name="Bragin E.Y."/>
            <person name="Ashapkin V.V."/>
            <person name="Donova M.V."/>
        </authorList>
    </citation>
    <scope>NUCLEOTIDE SEQUENCE [LARGE SCALE GENOMIC DNA]</scope>
    <source>
        <strain evidence="5 6">VKM Ac-2033D</strain>
    </source>
</reference>
<dbReference type="PANTHER" id="PTHR42879">
    <property type="entry name" value="3-OXOACYL-(ACYL-CARRIER-PROTEIN) REDUCTASE"/>
    <property type="match status" value="1"/>
</dbReference>
<proteinExistence type="inferred from homology"/>
<name>A0A0A1DNI2_NOCSI</name>
<dbReference type="Gene3D" id="3.40.50.720">
    <property type="entry name" value="NAD(P)-binding Rossmann-like Domain"/>
    <property type="match status" value="1"/>
</dbReference>
<evidence type="ECO:0000256" key="3">
    <source>
        <dbReference type="ARBA" id="ARBA00023027"/>
    </source>
</evidence>
<dbReference type="InterPro" id="IPR036291">
    <property type="entry name" value="NAD(P)-bd_dom_sf"/>
</dbReference>
<protein>
    <submittedName>
        <fullName evidence="5">3-oxoacyl-[acyl-carrier protein] reductase</fullName>
        <ecNumber evidence="5">1.1.1.100</ecNumber>
    </submittedName>
</protein>
<organism evidence="5 6">
    <name type="scientific">Nocardioides simplex</name>
    <name type="common">Arthrobacter simplex</name>
    <dbReference type="NCBI Taxonomy" id="2045"/>
    <lineage>
        <taxon>Bacteria</taxon>
        <taxon>Bacillati</taxon>
        <taxon>Actinomycetota</taxon>
        <taxon>Actinomycetes</taxon>
        <taxon>Propionibacteriales</taxon>
        <taxon>Nocardioidaceae</taxon>
        <taxon>Pimelobacter</taxon>
    </lineage>
</organism>
<dbReference type="InterPro" id="IPR020904">
    <property type="entry name" value="Sc_DH/Rdtase_CS"/>
</dbReference>
<keyword evidence="2 5" id="KW-0560">Oxidoreductase</keyword>